<sequence>MHVHPHASAAAAPRPTSTTLAPANLVSPSPLTSDPPPTSDPQVRAMQIIDELEVNRRGPYGGGLGHVGFTGSMDMALALRTMVIQTAARDTLYSYNGPDSRREWAVHIQARAGAGLVADSVPELEYEETINKAAALGRAVDLAEQAFVSAQGH</sequence>
<proteinExistence type="predicted"/>
<dbReference type="SUPFAM" id="SSF56322">
    <property type="entry name" value="ADC synthase"/>
    <property type="match status" value="1"/>
</dbReference>
<evidence type="ECO:0000256" key="1">
    <source>
        <dbReference type="SAM" id="MobiDB-lite"/>
    </source>
</evidence>
<dbReference type="GO" id="GO:0000162">
    <property type="term" value="P:L-tryptophan biosynthetic process"/>
    <property type="evidence" value="ECO:0007669"/>
    <property type="project" value="TreeGrafter"/>
</dbReference>
<dbReference type="Pfam" id="PF00425">
    <property type="entry name" value="Chorismate_bind"/>
    <property type="match status" value="1"/>
</dbReference>
<dbReference type="PRINTS" id="PR00095">
    <property type="entry name" value="ANTSNTHASEI"/>
</dbReference>
<evidence type="ECO:0000313" key="3">
    <source>
        <dbReference type="EMBL" id="KIZ05899.1"/>
    </source>
</evidence>
<name>A0A0D2LHC2_9CHLO</name>
<dbReference type="Proteomes" id="UP000054498">
    <property type="component" value="Unassembled WGS sequence"/>
</dbReference>
<dbReference type="Gene3D" id="3.60.120.10">
    <property type="entry name" value="Anthranilate synthase"/>
    <property type="match status" value="1"/>
</dbReference>
<evidence type="ECO:0000259" key="2">
    <source>
        <dbReference type="Pfam" id="PF00425"/>
    </source>
</evidence>
<dbReference type="AlphaFoldDB" id="A0A0D2LHC2"/>
<gene>
    <name evidence="3" type="ORF">MNEG_2063</name>
</gene>
<evidence type="ECO:0000313" key="4">
    <source>
        <dbReference type="Proteomes" id="UP000054498"/>
    </source>
</evidence>
<dbReference type="STRING" id="145388.A0A0D2LHC2"/>
<feature type="compositionally biased region" description="Low complexity" evidence="1">
    <location>
        <begin position="7"/>
        <end position="32"/>
    </location>
</feature>
<feature type="domain" description="Chorismate-utilising enzyme C-terminal" evidence="2">
    <location>
        <begin position="40"/>
        <end position="132"/>
    </location>
</feature>
<accession>A0A0D2LHC2</accession>
<feature type="region of interest" description="Disordered" evidence="1">
    <location>
        <begin position="1"/>
        <end position="42"/>
    </location>
</feature>
<dbReference type="OrthoDB" id="1865897at2759"/>
<keyword evidence="3" id="KW-0456">Lyase</keyword>
<dbReference type="PANTHER" id="PTHR11236">
    <property type="entry name" value="AMINOBENZOATE/ANTHRANILATE SYNTHASE"/>
    <property type="match status" value="1"/>
</dbReference>
<reference evidence="3 4" key="1">
    <citation type="journal article" date="2013" name="BMC Genomics">
        <title>Reconstruction of the lipid metabolism for the microalga Monoraphidium neglectum from its genome sequence reveals characteristics suitable for biofuel production.</title>
        <authorList>
            <person name="Bogen C."/>
            <person name="Al-Dilaimi A."/>
            <person name="Albersmeier A."/>
            <person name="Wichmann J."/>
            <person name="Grundmann M."/>
            <person name="Rupp O."/>
            <person name="Lauersen K.J."/>
            <person name="Blifernez-Klassen O."/>
            <person name="Kalinowski J."/>
            <person name="Goesmann A."/>
            <person name="Mussgnug J.H."/>
            <person name="Kruse O."/>
        </authorList>
    </citation>
    <scope>NUCLEOTIDE SEQUENCE [LARGE SCALE GENOMIC DNA]</scope>
    <source>
        <strain evidence="3 4">SAG 48.87</strain>
    </source>
</reference>
<protein>
    <submittedName>
        <fullName evidence="3">Anthranilate synthase component I</fullName>
        <ecNumber evidence="3">4.1.3.27</ecNumber>
    </submittedName>
</protein>
<dbReference type="KEGG" id="mng:MNEG_2063"/>
<keyword evidence="4" id="KW-1185">Reference proteome</keyword>
<dbReference type="EMBL" id="KK100442">
    <property type="protein sequence ID" value="KIZ05899.1"/>
    <property type="molecule type" value="Genomic_DNA"/>
</dbReference>
<organism evidence="3 4">
    <name type="scientific">Monoraphidium neglectum</name>
    <dbReference type="NCBI Taxonomy" id="145388"/>
    <lineage>
        <taxon>Eukaryota</taxon>
        <taxon>Viridiplantae</taxon>
        <taxon>Chlorophyta</taxon>
        <taxon>core chlorophytes</taxon>
        <taxon>Chlorophyceae</taxon>
        <taxon>CS clade</taxon>
        <taxon>Sphaeropleales</taxon>
        <taxon>Selenastraceae</taxon>
        <taxon>Monoraphidium</taxon>
    </lineage>
</organism>
<dbReference type="PANTHER" id="PTHR11236:SF9">
    <property type="entry name" value="ANTHRANILATE SYNTHASE COMPONENT 1"/>
    <property type="match status" value="1"/>
</dbReference>
<dbReference type="GeneID" id="25734941"/>
<dbReference type="GO" id="GO:0004049">
    <property type="term" value="F:anthranilate synthase activity"/>
    <property type="evidence" value="ECO:0007669"/>
    <property type="project" value="UniProtKB-EC"/>
</dbReference>
<dbReference type="RefSeq" id="XP_013904918.1">
    <property type="nucleotide sequence ID" value="XM_014049464.1"/>
</dbReference>
<dbReference type="EC" id="4.1.3.27" evidence="3"/>
<dbReference type="InterPro" id="IPR019999">
    <property type="entry name" value="Anth_synth_I-like"/>
</dbReference>
<dbReference type="InterPro" id="IPR015890">
    <property type="entry name" value="Chorismate_C"/>
</dbReference>
<dbReference type="InterPro" id="IPR005801">
    <property type="entry name" value="ADC_synthase"/>
</dbReference>